<evidence type="ECO:0000313" key="5">
    <source>
        <dbReference type="Proteomes" id="UP000319828"/>
    </source>
</evidence>
<evidence type="ECO:0000259" key="3">
    <source>
        <dbReference type="Pfam" id="PF09375"/>
    </source>
</evidence>
<dbReference type="Proteomes" id="UP000319828">
    <property type="component" value="Unassembled WGS sequence"/>
</dbReference>
<feature type="domain" description="Imelysin-like" evidence="3">
    <location>
        <begin position="50"/>
        <end position="326"/>
    </location>
</feature>
<keyword evidence="2" id="KW-0732">Signal</keyword>
<dbReference type="GO" id="GO:0030313">
    <property type="term" value="C:cell envelope"/>
    <property type="evidence" value="ECO:0007669"/>
    <property type="project" value="UniProtKB-SubCell"/>
</dbReference>
<dbReference type="AlphaFoldDB" id="A0A557PFH4"/>
<protein>
    <submittedName>
        <fullName evidence="4">Imelysin family protein</fullName>
    </submittedName>
</protein>
<dbReference type="InterPro" id="IPR034984">
    <property type="entry name" value="Imelysin-like_IPPA"/>
</dbReference>
<dbReference type="OrthoDB" id="5729110at2"/>
<dbReference type="EMBL" id="VMKJ01000002">
    <property type="protein sequence ID" value="TVO39409.1"/>
    <property type="molecule type" value="Genomic_DNA"/>
</dbReference>
<organism evidence="4 5">
    <name type="scientific">Vibrio algivorus</name>
    <dbReference type="NCBI Taxonomy" id="1667024"/>
    <lineage>
        <taxon>Bacteria</taxon>
        <taxon>Pseudomonadati</taxon>
        <taxon>Pseudomonadota</taxon>
        <taxon>Gammaproteobacteria</taxon>
        <taxon>Vibrionales</taxon>
        <taxon>Vibrionaceae</taxon>
        <taxon>Vibrio</taxon>
    </lineage>
</organism>
<sequence length="348" mass="39733">MNKTILAVASCVLVGSVTYYGMSFDKDQSSDISKNNSQMSVLRYEQQKTQAFLNHTNALHQTLNQYCQADSIEKLATVQTSWLETMHSWMPLQGQGKGPKKALDLSWTIQFWPDKKDITGRKMNQILHNPDLWRVESIKEQSVTVQGLGAVEWLLFDEHSEFSRQDKSYCELALSISGNLTNHAEEINAAWQENPWKALPESQWPAEYLGLIMNQLDFLLQKIQRPLAKIGHPRAYFSESWRSKQSLALMKSNIDALYKLYLAEGAGFDRLLREKGLSDLADRLDSQFKQTLDTWPAQASLFDMLQTKDGYREALAQQNKLQRLKYLFHDEAAVELGIVVGFNSTDGD</sequence>
<reference evidence="4 5" key="1">
    <citation type="submission" date="2019-07" db="EMBL/GenBank/DDBJ databases">
        <title>The draft genome sequence of Vibrio algivorus M1486.</title>
        <authorList>
            <person name="Meng X."/>
        </authorList>
    </citation>
    <scope>NUCLEOTIDE SEQUENCE [LARGE SCALE GENOMIC DNA]</scope>
    <source>
        <strain evidence="4 5">M1486</strain>
    </source>
</reference>
<dbReference type="Gene3D" id="1.20.1420.20">
    <property type="entry name" value="M75 peptidase, HXXE motif"/>
    <property type="match status" value="1"/>
</dbReference>
<proteinExistence type="predicted"/>
<dbReference type="CDD" id="cd14659">
    <property type="entry name" value="Imelysin-like_IPPA"/>
    <property type="match status" value="1"/>
</dbReference>
<dbReference type="InterPro" id="IPR038352">
    <property type="entry name" value="Imelysin_sf"/>
</dbReference>
<dbReference type="InterPro" id="IPR018976">
    <property type="entry name" value="Imelysin-like"/>
</dbReference>
<accession>A0A557PFH4</accession>
<evidence type="ECO:0000256" key="2">
    <source>
        <dbReference type="ARBA" id="ARBA00022729"/>
    </source>
</evidence>
<evidence type="ECO:0000313" key="4">
    <source>
        <dbReference type="EMBL" id="TVO39409.1"/>
    </source>
</evidence>
<comment type="subcellular location">
    <subcellularLocation>
        <location evidence="1">Cell envelope</location>
    </subcellularLocation>
</comment>
<name>A0A557PFH4_9VIBR</name>
<comment type="caution">
    <text evidence="4">The sequence shown here is derived from an EMBL/GenBank/DDBJ whole genome shotgun (WGS) entry which is preliminary data.</text>
</comment>
<evidence type="ECO:0000256" key="1">
    <source>
        <dbReference type="ARBA" id="ARBA00004196"/>
    </source>
</evidence>
<gene>
    <name evidence="4" type="ORF">FOF44_02130</name>
</gene>
<dbReference type="Pfam" id="PF09375">
    <property type="entry name" value="Peptidase_M75"/>
    <property type="match status" value="1"/>
</dbReference>
<dbReference type="RefSeq" id="WP_144387327.1">
    <property type="nucleotide sequence ID" value="NZ_CANNCB010000001.1"/>
</dbReference>